<name>A0A9Q1BZT0_HOLLE</name>
<evidence type="ECO:0000256" key="8">
    <source>
        <dbReference type="ARBA" id="ARBA00042577"/>
    </source>
</evidence>
<keyword evidence="3" id="KW-0809">Transit peptide</keyword>
<dbReference type="Proteomes" id="UP001152320">
    <property type="component" value="Chromosome 9"/>
</dbReference>
<dbReference type="OrthoDB" id="2014905at2759"/>
<dbReference type="InterPro" id="IPR051991">
    <property type="entry name" value="Mitoribosomal_protein_bL32"/>
</dbReference>
<proteinExistence type="inferred from homology"/>
<dbReference type="GO" id="GO:0006412">
    <property type="term" value="P:translation"/>
    <property type="evidence" value="ECO:0007669"/>
    <property type="project" value="InterPro"/>
</dbReference>
<protein>
    <recommendedName>
        <fullName evidence="7">Large ribosomal subunit protein bL32m</fullName>
    </recommendedName>
    <alternativeName>
        <fullName evidence="8">39S ribosomal protein L32, mitochondrial</fullName>
    </alternativeName>
</protein>
<evidence type="ECO:0000256" key="1">
    <source>
        <dbReference type="ARBA" id="ARBA00004173"/>
    </source>
</evidence>
<comment type="function">
    <text evidence="9">Component of the mitochondrial large ribosomal subunit (mt-LSU). The mitochondrial ribosome (mitoribosome) is a large ribonucleoprotein complex responsible for the synthesis of proteins inside mitochondria.</text>
</comment>
<sequence>MASSKGIGAFLRAIWLQCLNRAHDRVFGSHLNEVPVCLGAAHNVQPSKWTLSDPKPSGSWQWDGLLWAVPKHRRTNQVNMTRRRAKEKLYKRTTDLVACEKCGNPRRIGFLCSHCLKHIREETHKIKDALFASWKENNSGEVIQGKENVILYEGEEAREQDKNKNIVEMNRKRPSWFQKDLL</sequence>
<comment type="similarity">
    <text evidence="2">Belongs to the bacterial ribosomal protein bL32 family.</text>
</comment>
<keyword evidence="6" id="KW-0687">Ribonucleoprotein</keyword>
<organism evidence="10 11">
    <name type="scientific">Holothuria leucospilota</name>
    <name type="common">Black long sea cucumber</name>
    <name type="synonym">Mertensiothuria leucospilota</name>
    <dbReference type="NCBI Taxonomy" id="206669"/>
    <lineage>
        <taxon>Eukaryota</taxon>
        <taxon>Metazoa</taxon>
        <taxon>Echinodermata</taxon>
        <taxon>Eleutherozoa</taxon>
        <taxon>Echinozoa</taxon>
        <taxon>Holothuroidea</taxon>
        <taxon>Aspidochirotacea</taxon>
        <taxon>Aspidochirotida</taxon>
        <taxon>Holothuriidae</taxon>
        <taxon>Holothuria</taxon>
    </lineage>
</organism>
<evidence type="ECO:0000256" key="5">
    <source>
        <dbReference type="ARBA" id="ARBA00023128"/>
    </source>
</evidence>
<dbReference type="GO" id="GO:0003735">
    <property type="term" value="F:structural constituent of ribosome"/>
    <property type="evidence" value="ECO:0007669"/>
    <property type="project" value="InterPro"/>
</dbReference>
<evidence type="ECO:0000256" key="7">
    <source>
        <dbReference type="ARBA" id="ARBA00039935"/>
    </source>
</evidence>
<keyword evidence="11" id="KW-1185">Reference proteome</keyword>
<dbReference type="AlphaFoldDB" id="A0A9Q1BZT0"/>
<evidence type="ECO:0000256" key="9">
    <source>
        <dbReference type="ARBA" id="ARBA00045766"/>
    </source>
</evidence>
<evidence type="ECO:0000256" key="2">
    <source>
        <dbReference type="ARBA" id="ARBA00008560"/>
    </source>
</evidence>
<keyword evidence="5" id="KW-0496">Mitochondrion</keyword>
<evidence type="ECO:0000313" key="10">
    <source>
        <dbReference type="EMBL" id="KAJ8035800.1"/>
    </source>
</evidence>
<comment type="subcellular location">
    <subcellularLocation>
        <location evidence="1">Mitochondrion</location>
    </subcellularLocation>
</comment>
<dbReference type="InterPro" id="IPR002677">
    <property type="entry name" value="Ribosomal_bL32"/>
</dbReference>
<evidence type="ECO:0000256" key="3">
    <source>
        <dbReference type="ARBA" id="ARBA00022946"/>
    </source>
</evidence>
<dbReference type="PANTHER" id="PTHR21026:SF2">
    <property type="entry name" value="LARGE RIBOSOMAL SUBUNIT PROTEIN BL32M"/>
    <property type="match status" value="1"/>
</dbReference>
<dbReference type="PANTHER" id="PTHR21026">
    <property type="entry name" value="39S RIBOSOMAL PROTEIN L32, MITOCHONDRIAL"/>
    <property type="match status" value="1"/>
</dbReference>
<dbReference type="Pfam" id="PF01783">
    <property type="entry name" value="Ribosomal_L32p"/>
    <property type="match status" value="1"/>
</dbReference>
<evidence type="ECO:0000313" key="11">
    <source>
        <dbReference type="Proteomes" id="UP001152320"/>
    </source>
</evidence>
<dbReference type="InterPro" id="IPR011332">
    <property type="entry name" value="Ribosomal_zn-bd"/>
</dbReference>
<evidence type="ECO:0000256" key="4">
    <source>
        <dbReference type="ARBA" id="ARBA00022980"/>
    </source>
</evidence>
<accession>A0A9Q1BZT0</accession>
<dbReference type="SUPFAM" id="SSF57829">
    <property type="entry name" value="Zn-binding ribosomal proteins"/>
    <property type="match status" value="1"/>
</dbReference>
<gene>
    <name evidence="10" type="ORF">HOLleu_19584</name>
</gene>
<reference evidence="10" key="1">
    <citation type="submission" date="2021-10" db="EMBL/GenBank/DDBJ databases">
        <title>Tropical sea cucumber genome reveals ecological adaptation and Cuvierian tubules defense mechanism.</title>
        <authorList>
            <person name="Chen T."/>
        </authorList>
    </citation>
    <scope>NUCLEOTIDE SEQUENCE</scope>
    <source>
        <strain evidence="10">Nanhai2018</strain>
        <tissue evidence="10">Muscle</tissue>
    </source>
</reference>
<keyword evidence="4 10" id="KW-0689">Ribosomal protein</keyword>
<comment type="caution">
    <text evidence="10">The sequence shown here is derived from an EMBL/GenBank/DDBJ whole genome shotgun (WGS) entry which is preliminary data.</text>
</comment>
<dbReference type="EMBL" id="JAIZAY010000009">
    <property type="protein sequence ID" value="KAJ8035800.1"/>
    <property type="molecule type" value="Genomic_DNA"/>
</dbReference>
<evidence type="ECO:0000256" key="6">
    <source>
        <dbReference type="ARBA" id="ARBA00023274"/>
    </source>
</evidence>
<dbReference type="GO" id="GO:0005762">
    <property type="term" value="C:mitochondrial large ribosomal subunit"/>
    <property type="evidence" value="ECO:0007669"/>
    <property type="project" value="TreeGrafter"/>
</dbReference>